<dbReference type="EMBL" id="ML996565">
    <property type="protein sequence ID" value="KAF2763543.1"/>
    <property type="molecule type" value="Genomic_DNA"/>
</dbReference>
<sequence>MAPSRPDIELIFNHLASAQYEQFFEHVAENVQWTVMGTHPLSGLYASRTAFVDGTIKRLNAIFKEPIQLKVRNVIGGDDQEWSVTELAADAVCKNGMDFKNRYAWVCRWEGDSIVEVRAYLDSELVKRALETNEN</sequence>
<dbReference type="AlphaFoldDB" id="A0A6A6WN33"/>
<reference evidence="1" key="1">
    <citation type="journal article" date="2020" name="Stud. Mycol.">
        <title>101 Dothideomycetes genomes: a test case for predicting lifestyles and emergence of pathogens.</title>
        <authorList>
            <person name="Haridas S."/>
            <person name="Albert R."/>
            <person name="Binder M."/>
            <person name="Bloem J."/>
            <person name="Labutti K."/>
            <person name="Salamov A."/>
            <person name="Andreopoulos B."/>
            <person name="Baker S."/>
            <person name="Barry K."/>
            <person name="Bills G."/>
            <person name="Bluhm B."/>
            <person name="Cannon C."/>
            <person name="Castanera R."/>
            <person name="Culley D."/>
            <person name="Daum C."/>
            <person name="Ezra D."/>
            <person name="Gonzalez J."/>
            <person name="Henrissat B."/>
            <person name="Kuo A."/>
            <person name="Liang C."/>
            <person name="Lipzen A."/>
            <person name="Lutzoni F."/>
            <person name="Magnuson J."/>
            <person name="Mondo S."/>
            <person name="Nolan M."/>
            <person name="Ohm R."/>
            <person name="Pangilinan J."/>
            <person name="Park H.-J."/>
            <person name="Ramirez L."/>
            <person name="Alfaro M."/>
            <person name="Sun H."/>
            <person name="Tritt A."/>
            <person name="Yoshinaga Y."/>
            <person name="Zwiers L.-H."/>
            <person name="Turgeon B."/>
            <person name="Goodwin S."/>
            <person name="Spatafora J."/>
            <person name="Crous P."/>
            <person name="Grigoriev I."/>
        </authorList>
    </citation>
    <scope>NUCLEOTIDE SEQUENCE</scope>
    <source>
        <strain evidence="1">CBS 121739</strain>
    </source>
</reference>
<dbReference type="Proteomes" id="UP000799437">
    <property type="component" value="Unassembled WGS sequence"/>
</dbReference>
<accession>A0A6A6WN33</accession>
<keyword evidence="2" id="KW-1185">Reference proteome</keyword>
<dbReference type="RefSeq" id="XP_033605994.1">
    <property type="nucleotide sequence ID" value="XM_033741505.1"/>
</dbReference>
<organism evidence="1 2">
    <name type="scientific">Pseudovirgaria hyperparasitica</name>
    <dbReference type="NCBI Taxonomy" id="470096"/>
    <lineage>
        <taxon>Eukaryota</taxon>
        <taxon>Fungi</taxon>
        <taxon>Dikarya</taxon>
        <taxon>Ascomycota</taxon>
        <taxon>Pezizomycotina</taxon>
        <taxon>Dothideomycetes</taxon>
        <taxon>Dothideomycetes incertae sedis</taxon>
        <taxon>Acrospermales</taxon>
        <taxon>Acrospermaceae</taxon>
        <taxon>Pseudovirgaria</taxon>
    </lineage>
</organism>
<dbReference type="PANTHER" id="PTHR41252">
    <property type="entry name" value="BLR2505 PROTEIN"/>
    <property type="match status" value="1"/>
</dbReference>
<dbReference type="PANTHER" id="PTHR41252:SF1">
    <property type="entry name" value="BLR2505 PROTEIN"/>
    <property type="match status" value="1"/>
</dbReference>
<dbReference type="OrthoDB" id="10264449at2759"/>
<evidence type="ECO:0000313" key="1">
    <source>
        <dbReference type="EMBL" id="KAF2763543.1"/>
    </source>
</evidence>
<dbReference type="InterPro" id="IPR032710">
    <property type="entry name" value="NTF2-like_dom_sf"/>
</dbReference>
<gene>
    <name evidence="1" type="ORF">EJ05DRAFT_42684</name>
</gene>
<protein>
    <recommendedName>
        <fullName evidence="3">SnoaL-like domain-containing protein</fullName>
    </recommendedName>
</protein>
<proteinExistence type="predicted"/>
<name>A0A6A6WN33_9PEZI</name>
<evidence type="ECO:0000313" key="2">
    <source>
        <dbReference type="Proteomes" id="UP000799437"/>
    </source>
</evidence>
<evidence type="ECO:0008006" key="3">
    <source>
        <dbReference type="Google" id="ProtNLM"/>
    </source>
</evidence>
<dbReference type="SUPFAM" id="SSF54427">
    <property type="entry name" value="NTF2-like"/>
    <property type="match status" value="1"/>
</dbReference>
<dbReference type="Gene3D" id="3.10.450.50">
    <property type="match status" value="1"/>
</dbReference>
<dbReference type="GeneID" id="54482559"/>